<sequence length="346" mass="36308">MIRRPQPSYLDLYDALLLDLDGTVMHGARPIEHAAGGILAARAAGAGIGFVTNNASRTPQQVVDHLRLVGVEASAEEIVTSPQIAARLLAEQLDPGARVLVLGAESLASEVREVGLSPVAEDSEDVVAVIQGWDPTLDWRRLAEGCYALRRGARWMATNTDATLPTERGIAPGNGSLVAVLRHATGLAPQVAGKPEPGMFRGAAQRLGSSRPLAVGDRLDTDIEGGNRAGMDSLMVLTGVDSGMNALRADPIRRPTWIERDLSALTGPAVRPVVEGERARCGAVCATLQDGDIHLGGEASDIRSLRAALALITHHMPDAAFTGALRDAEGRELPEIPTPAGDQAAP</sequence>
<dbReference type="InterPro" id="IPR036412">
    <property type="entry name" value="HAD-like_sf"/>
</dbReference>
<proteinExistence type="predicted"/>
<dbReference type="Pfam" id="PF13344">
    <property type="entry name" value="Hydrolase_6"/>
    <property type="match status" value="1"/>
</dbReference>
<dbReference type="Pfam" id="PF13242">
    <property type="entry name" value="Hydrolase_like"/>
    <property type="match status" value="1"/>
</dbReference>
<dbReference type="Proteomes" id="UP001589793">
    <property type="component" value="Unassembled WGS sequence"/>
</dbReference>
<comment type="caution">
    <text evidence="1">The sequence shown here is derived from an EMBL/GenBank/DDBJ whole genome shotgun (WGS) entry which is preliminary data.</text>
</comment>
<dbReference type="PANTHER" id="PTHR19288">
    <property type="entry name" value="4-NITROPHENYLPHOSPHATASE-RELATED"/>
    <property type="match status" value="1"/>
</dbReference>
<dbReference type="RefSeq" id="WP_376982453.1">
    <property type="nucleotide sequence ID" value="NZ_JBHLSV010000023.1"/>
</dbReference>
<dbReference type="SUPFAM" id="SSF56784">
    <property type="entry name" value="HAD-like"/>
    <property type="match status" value="1"/>
</dbReference>
<dbReference type="NCBIfam" id="TIGR01460">
    <property type="entry name" value="HAD-SF-IIA"/>
    <property type="match status" value="1"/>
</dbReference>
<dbReference type="PANTHER" id="PTHR19288:SF95">
    <property type="entry name" value="D-GLYCEROL 3-PHOSPHATE PHOSPHATASE"/>
    <property type="match status" value="1"/>
</dbReference>
<evidence type="ECO:0000313" key="1">
    <source>
        <dbReference type="EMBL" id="MFC0675428.1"/>
    </source>
</evidence>
<dbReference type="NCBIfam" id="TIGR01549">
    <property type="entry name" value="HAD-SF-IA-v1"/>
    <property type="match status" value="1"/>
</dbReference>
<dbReference type="Gene3D" id="3.40.50.1000">
    <property type="entry name" value="HAD superfamily/HAD-like"/>
    <property type="match status" value="2"/>
</dbReference>
<organism evidence="1 2">
    <name type="scientific">Brachybacterium hainanense</name>
    <dbReference type="NCBI Taxonomy" id="1541174"/>
    <lineage>
        <taxon>Bacteria</taxon>
        <taxon>Bacillati</taxon>
        <taxon>Actinomycetota</taxon>
        <taxon>Actinomycetes</taxon>
        <taxon>Micrococcales</taxon>
        <taxon>Dermabacteraceae</taxon>
        <taxon>Brachybacterium</taxon>
    </lineage>
</organism>
<dbReference type="GO" id="GO:0016787">
    <property type="term" value="F:hydrolase activity"/>
    <property type="evidence" value="ECO:0007669"/>
    <property type="project" value="UniProtKB-KW"/>
</dbReference>
<keyword evidence="2" id="KW-1185">Reference proteome</keyword>
<dbReference type="InterPro" id="IPR006357">
    <property type="entry name" value="HAD-SF_hydro_IIA"/>
</dbReference>
<evidence type="ECO:0000313" key="2">
    <source>
        <dbReference type="Proteomes" id="UP001589793"/>
    </source>
</evidence>
<keyword evidence="1" id="KW-0378">Hydrolase</keyword>
<accession>A0ABV6RHK2</accession>
<name>A0ABV6RHK2_9MICO</name>
<dbReference type="EMBL" id="JBHLSV010000023">
    <property type="protein sequence ID" value="MFC0675428.1"/>
    <property type="molecule type" value="Genomic_DNA"/>
</dbReference>
<dbReference type="InterPro" id="IPR023214">
    <property type="entry name" value="HAD_sf"/>
</dbReference>
<protein>
    <submittedName>
        <fullName evidence="1">HAD-IIA family hydrolase</fullName>
    </submittedName>
</protein>
<dbReference type="InterPro" id="IPR006439">
    <property type="entry name" value="HAD-SF_hydro_IA"/>
</dbReference>
<gene>
    <name evidence="1" type="ORF">ACFFF6_15820</name>
</gene>
<reference evidence="1 2" key="1">
    <citation type="submission" date="2024-09" db="EMBL/GenBank/DDBJ databases">
        <authorList>
            <person name="Sun Q."/>
            <person name="Mori K."/>
        </authorList>
    </citation>
    <scope>NUCLEOTIDE SEQUENCE [LARGE SCALE GENOMIC DNA]</scope>
    <source>
        <strain evidence="1 2">CICC 10874</strain>
    </source>
</reference>